<reference evidence="2 3" key="1">
    <citation type="submission" date="2024-04" db="EMBL/GenBank/DDBJ databases">
        <title>genome sequences of Mucor flavus KT1a and Helicostylum pulchrum KT1b strains isolated from the surface of a dry-aged beef.</title>
        <authorList>
            <person name="Toyotome T."/>
            <person name="Hosono M."/>
            <person name="Torimaru M."/>
            <person name="Fukuda K."/>
            <person name="Mikami N."/>
        </authorList>
    </citation>
    <scope>NUCLEOTIDE SEQUENCE [LARGE SCALE GENOMIC DNA]</scope>
    <source>
        <strain evidence="2 3">KT1a</strain>
    </source>
</reference>
<proteinExistence type="predicted"/>
<keyword evidence="3" id="KW-1185">Reference proteome</keyword>
<feature type="region of interest" description="Disordered" evidence="1">
    <location>
        <begin position="141"/>
        <end position="342"/>
    </location>
</feature>
<name>A0ABP9YXL6_9FUNG</name>
<dbReference type="EMBL" id="BAABUK010000010">
    <property type="protein sequence ID" value="GAA5811599.1"/>
    <property type="molecule type" value="Genomic_DNA"/>
</dbReference>
<gene>
    <name evidence="2" type="ORF">MFLAVUS_005039</name>
</gene>
<feature type="compositionally biased region" description="Low complexity" evidence="1">
    <location>
        <begin position="172"/>
        <end position="182"/>
    </location>
</feature>
<feature type="region of interest" description="Disordered" evidence="1">
    <location>
        <begin position="685"/>
        <end position="704"/>
    </location>
</feature>
<feature type="compositionally biased region" description="Polar residues" evidence="1">
    <location>
        <begin position="185"/>
        <end position="198"/>
    </location>
</feature>
<accession>A0ABP9YXL6</accession>
<feature type="compositionally biased region" description="Low complexity" evidence="1">
    <location>
        <begin position="691"/>
        <end position="702"/>
    </location>
</feature>
<feature type="compositionally biased region" description="Polar residues" evidence="1">
    <location>
        <begin position="162"/>
        <end position="171"/>
    </location>
</feature>
<evidence type="ECO:0000313" key="3">
    <source>
        <dbReference type="Proteomes" id="UP001473302"/>
    </source>
</evidence>
<comment type="caution">
    <text evidence="2">The sequence shown here is derived from an EMBL/GenBank/DDBJ whole genome shotgun (WGS) entry which is preliminary data.</text>
</comment>
<protein>
    <submittedName>
        <fullName evidence="2">Uncharacterized protein</fullName>
    </submittedName>
</protein>
<evidence type="ECO:0000313" key="2">
    <source>
        <dbReference type="EMBL" id="GAA5811599.1"/>
    </source>
</evidence>
<evidence type="ECO:0000256" key="1">
    <source>
        <dbReference type="SAM" id="MobiDB-lite"/>
    </source>
</evidence>
<sequence>MTPNELVWPPTDSERRSMILLHRIVVYPRGSTVDQATGVTDTLAHILINGVYTTIKLIIPPNLIQDETRRARNLYFNRVPDPQICLYVDVYGNFFPTARYGETTGTTRNAGLILNVVGLNVRTDIPNEPHVPLNTPAERAITRVPFPARTRGRGRGLGRGGSTKTNIAGGSQPQRQPQLRPLSATAITSGQETTAVTKEQTDKNKRVTRSQKRKAEELEPESSTAAQKRKIRAKSSTAAQKVKVEEQPKAKPITAAQKRKAEEQSKAKSSTAAQKVKAEEQPEAEPSTSAQKVKVEEQPSTTAQKGKVEEQPSTAAQKGKQKEPDLHQKPNGNGNIINDRGEQAPTFVEGSSFRLKSLTDLRKCIKSKDAQLESTALNDTVLKEVATKKERALQYSVYTMEDCSQDSERKLRHGTPVSQLNETYKTHLVRFFDEDATATIQDAVDSLTACFTGLQIKKSRVVEFMSEECNLSIKVVSRHPLGRNKEGTLQARANWVDHWVKNGIYYLSNCILVDESEFDINMRRKAFLHAMGETNRSGQSKKRALMFADFYGVVPVAVNDEDGNEVDVILSPSRIEQFQTMLAKPTQLTLTRPVQDVSPENMFRTCDTVNSIGEFGAISQYLTKRHYTELNKDMVEIPNQNGEINPSQRFIAARVLIGSIIIDTENRRGLLILALEVYGRDPDIDSHAEQRSSTGSTRQSTSVPSLGHNDFEICTMHQTEGRNISIKLILGTHPFNALVTVGTRIDNLVDQPDTVNFVVPPQSHLKYSHTAKLKCLLIMPLNDITNNTSRNVTVKRKRLTDYELGTDSGLIPAAIGRLASAKPRFEPDQKHLVNSLLDVDYLETLFSSMGRRCQVLKTRFHEIDAYSSSRSSLFHGYLLQPMTVFTHGTTSINPGALSSRLLATLATSVMRDGENARLEKTTLKNYFFDDGDNIPIIGNTDLNSLAEELAILLAP</sequence>
<dbReference type="Proteomes" id="UP001473302">
    <property type="component" value="Unassembled WGS sequence"/>
</dbReference>
<organism evidence="2 3">
    <name type="scientific">Mucor flavus</name>
    <dbReference type="NCBI Taxonomy" id="439312"/>
    <lineage>
        <taxon>Eukaryota</taxon>
        <taxon>Fungi</taxon>
        <taxon>Fungi incertae sedis</taxon>
        <taxon>Mucoromycota</taxon>
        <taxon>Mucoromycotina</taxon>
        <taxon>Mucoromycetes</taxon>
        <taxon>Mucorales</taxon>
        <taxon>Mucorineae</taxon>
        <taxon>Mucoraceae</taxon>
        <taxon>Mucor</taxon>
    </lineage>
</organism>